<feature type="binding site" evidence="3">
    <location>
        <position position="337"/>
    </location>
    <ligand>
        <name>CTP</name>
        <dbReference type="ChEBI" id="CHEBI:37563"/>
    </ligand>
</feature>
<comment type="cofactor">
    <cofactor evidence="3">
        <name>Mg(2+)</name>
        <dbReference type="ChEBI" id="CHEBI:18420"/>
    </cofactor>
</comment>
<evidence type="ECO:0000259" key="5">
    <source>
        <dbReference type="Pfam" id="PF02441"/>
    </source>
</evidence>
<evidence type="ECO:0000313" key="8">
    <source>
        <dbReference type="Proteomes" id="UP000006639"/>
    </source>
</evidence>
<reference evidence="7 8" key="1">
    <citation type="journal article" date="2011" name="Mol. Biol. Evol.">
        <title>Phylogenomic evidence for the presence of a flagellum and cbb3 oxidase in the free-living mitochondrial ancestor.</title>
        <authorList>
            <person name="Sassera D."/>
            <person name="Lo N."/>
            <person name="Epis S."/>
            <person name="D'Auria G."/>
            <person name="Montagna M."/>
            <person name="Comandatore F."/>
            <person name="Horner D."/>
            <person name="Pereto J."/>
            <person name="Luciano A.M."/>
            <person name="Franciosi F."/>
            <person name="Ferri E."/>
            <person name="Crotti E."/>
            <person name="Bazzocchi C."/>
            <person name="Daffonchio D."/>
            <person name="Sacchi L."/>
            <person name="Moya A."/>
            <person name="Latorre A."/>
            <person name="Bandi C."/>
        </authorList>
    </citation>
    <scope>NUCLEOTIDE SEQUENCE [LARGE SCALE GENOMIC DNA]</scope>
    <source>
        <strain evidence="7 8">IricVA</strain>
    </source>
</reference>
<dbReference type="EMBL" id="CP002130">
    <property type="protein sequence ID" value="AEI88637.1"/>
    <property type="molecule type" value="Genomic_DNA"/>
</dbReference>
<gene>
    <name evidence="7" type="primary">dfp</name>
    <name evidence="3" type="synonym">coaBC</name>
    <name evidence="7" type="ordered locus">midi_00327</name>
</gene>
<dbReference type="STRING" id="696127.midi_00327"/>
<feature type="domain" description="Flavoprotein" evidence="5">
    <location>
        <begin position="2"/>
        <end position="172"/>
    </location>
</feature>
<feature type="domain" description="DNA/pantothenate metabolism flavoprotein C-terminal" evidence="6">
    <location>
        <begin position="183"/>
        <end position="387"/>
    </location>
</feature>
<feature type="active site" description="Proton donor" evidence="3">
    <location>
        <position position="154"/>
    </location>
</feature>
<dbReference type="EC" id="6.3.2.5" evidence="3"/>
<dbReference type="InterPro" id="IPR005252">
    <property type="entry name" value="CoaBC"/>
</dbReference>
<dbReference type="HOGENOM" id="CLU_033319_0_1_5"/>
<dbReference type="EC" id="4.1.1.36" evidence="3"/>
<dbReference type="HAMAP" id="MF_02225">
    <property type="entry name" value="CoaBC"/>
    <property type="match status" value="1"/>
</dbReference>
<comment type="catalytic activity">
    <reaction evidence="3 4">
        <text>N-[(R)-4-phosphopantothenoyl]-L-cysteine + H(+) = (R)-4'-phosphopantetheine + CO2</text>
        <dbReference type="Rhea" id="RHEA:16793"/>
        <dbReference type="ChEBI" id="CHEBI:15378"/>
        <dbReference type="ChEBI" id="CHEBI:16526"/>
        <dbReference type="ChEBI" id="CHEBI:59458"/>
        <dbReference type="ChEBI" id="CHEBI:61723"/>
        <dbReference type="EC" id="4.1.1.36"/>
    </reaction>
</comment>
<dbReference type="AlphaFoldDB" id="F7XVD8"/>
<feature type="binding site" evidence="3">
    <location>
        <position position="319"/>
    </location>
    <ligand>
        <name>CTP</name>
        <dbReference type="ChEBI" id="CHEBI:37563"/>
    </ligand>
</feature>
<evidence type="ECO:0000256" key="1">
    <source>
        <dbReference type="ARBA" id="ARBA00022793"/>
    </source>
</evidence>
<dbReference type="Proteomes" id="UP000006639">
    <property type="component" value="Chromosome"/>
</dbReference>
<feature type="binding site" evidence="3">
    <location>
        <position position="286"/>
    </location>
    <ligand>
        <name>CTP</name>
        <dbReference type="ChEBI" id="CHEBI:37563"/>
    </ligand>
</feature>
<evidence type="ECO:0000259" key="6">
    <source>
        <dbReference type="Pfam" id="PF04127"/>
    </source>
</evidence>
<sequence>MKNVILGISGSIAAYKAIELAKLLINANYNINIVLSKSATDFISPLTLKSLFPKKVFLAEGTLDDHDQMLHISLAKQAGLILIAPCSANMIANLSNGSAPCLLTSLCLATKAKTVLAPAMNVVMWENLIVQANIKKLKERGMLIIPPSSGKQACGDNGVGRMPEPHNILEYIASIDFVSYHTLKGKKAIVTAGPTHEKIDPVRFISNCSSGKMGYNLAKAAQMLGATVTLISGPTSLNPPENMELIRVNSAQEMFEAAHRKAANCDIFISAAAVADYKPKSISIEKIKKGADFSLKLEKNPDIIYEIKSQFPHIFCLGFAAETTNHLEYGYQKLKAKNLDAIAINDVSKGKVFNEDYNELTVITKNGTEFVIEKNPKLEVAFKLLCTLLK</sequence>
<dbReference type="GO" id="GO:0015937">
    <property type="term" value="P:coenzyme A biosynthetic process"/>
    <property type="evidence" value="ECO:0007669"/>
    <property type="project" value="UniProtKB-UniRule"/>
</dbReference>
<evidence type="ECO:0000313" key="7">
    <source>
        <dbReference type="EMBL" id="AEI88637.1"/>
    </source>
</evidence>
<feature type="binding site" evidence="3">
    <location>
        <begin position="301"/>
        <end position="304"/>
    </location>
    <ligand>
        <name>CTP</name>
        <dbReference type="ChEBI" id="CHEBI:37563"/>
    </ligand>
</feature>
<dbReference type="PANTHER" id="PTHR14359:SF6">
    <property type="entry name" value="PHOSPHOPANTOTHENOYLCYSTEINE DECARBOXYLASE"/>
    <property type="match status" value="1"/>
</dbReference>
<comment type="pathway">
    <text evidence="3 4">Cofactor biosynthesis; coenzyme A biosynthesis; CoA from (R)-pantothenate: step 2/5.</text>
</comment>
<comment type="pathway">
    <text evidence="3 4">Cofactor biosynthesis; coenzyme A biosynthesis; CoA from (R)-pantothenate: step 3/5.</text>
</comment>
<dbReference type="PANTHER" id="PTHR14359">
    <property type="entry name" value="HOMO-OLIGOMERIC FLAVIN CONTAINING CYS DECARBOXYLASE FAMILY"/>
    <property type="match status" value="1"/>
</dbReference>
<dbReference type="OrthoDB" id="9802554at2"/>
<comment type="similarity">
    <text evidence="3 4">In the C-terminal section; belongs to the PPC synthetase family.</text>
</comment>
<evidence type="ECO:0000256" key="3">
    <source>
        <dbReference type="HAMAP-Rule" id="MF_02225"/>
    </source>
</evidence>
<dbReference type="InterPro" id="IPR035929">
    <property type="entry name" value="CoaB-like_sf"/>
</dbReference>
<dbReference type="GO" id="GO:0046872">
    <property type="term" value="F:metal ion binding"/>
    <property type="evidence" value="ECO:0007669"/>
    <property type="project" value="UniProtKB-KW"/>
</dbReference>
<dbReference type="Gene3D" id="3.40.50.1950">
    <property type="entry name" value="Flavin prenyltransferase-like"/>
    <property type="match status" value="1"/>
</dbReference>
<feature type="region of interest" description="Phosphopantothenoylcysteine decarboxylase" evidence="3">
    <location>
        <begin position="1"/>
        <end position="187"/>
    </location>
</feature>
<keyword evidence="3" id="KW-0479">Metal-binding</keyword>
<accession>F7XVD8</accession>
<feature type="binding site" evidence="3">
    <location>
        <position position="333"/>
    </location>
    <ligand>
        <name>CTP</name>
        <dbReference type="ChEBI" id="CHEBI:37563"/>
    </ligand>
</feature>
<dbReference type="InterPro" id="IPR003382">
    <property type="entry name" value="Flavoprotein"/>
</dbReference>
<feature type="region of interest" description="Phosphopantothenate--cysteine ligase" evidence="3">
    <location>
        <begin position="188"/>
        <end position="390"/>
    </location>
</feature>
<dbReference type="Pfam" id="PF02441">
    <property type="entry name" value="Flavoprotein"/>
    <property type="match status" value="1"/>
</dbReference>
<dbReference type="KEGG" id="mmn:midi_00327"/>
<dbReference type="UniPathway" id="UPA00241">
    <property type="reaction ID" value="UER00353"/>
</dbReference>
<keyword evidence="2 3" id="KW-0456">Lyase</keyword>
<dbReference type="GO" id="GO:0004632">
    <property type="term" value="F:phosphopantothenate--cysteine ligase activity"/>
    <property type="evidence" value="ECO:0007669"/>
    <property type="project" value="UniProtKB-UniRule"/>
</dbReference>
<evidence type="ECO:0000256" key="4">
    <source>
        <dbReference type="RuleBase" id="RU364078"/>
    </source>
</evidence>
<keyword evidence="3 4" id="KW-0285">Flavoprotein</keyword>
<keyword evidence="3" id="KW-0511">Multifunctional enzyme</keyword>
<dbReference type="InterPro" id="IPR007085">
    <property type="entry name" value="DNA/pantothenate-metab_flavo_C"/>
</dbReference>
<dbReference type="GO" id="GO:0015941">
    <property type="term" value="P:pantothenate catabolic process"/>
    <property type="evidence" value="ECO:0007669"/>
    <property type="project" value="InterPro"/>
</dbReference>
<keyword evidence="3 4" id="KW-0288">FMN</keyword>
<dbReference type="GO" id="GO:0071513">
    <property type="term" value="C:phosphopantothenoylcysteine decarboxylase complex"/>
    <property type="evidence" value="ECO:0007669"/>
    <property type="project" value="TreeGrafter"/>
</dbReference>
<dbReference type="Pfam" id="PF04127">
    <property type="entry name" value="DFP"/>
    <property type="match status" value="1"/>
</dbReference>
<feature type="binding site" evidence="3">
    <location>
        <position position="276"/>
    </location>
    <ligand>
        <name>CTP</name>
        <dbReference type="ChEBI" id="CHEBI:37563"/>
    </ligand>
</feature>
<dbReference type="SUPFAM" id="SSF52507">
    <property type="entry name" value="Homo-oligomeric flavin-containing Cys decarboxylases, HFCD"/>
    <property type="match status" value="1"/>
</dbReference>
<comment type="caution">
    <text evidence="3">Lacks conserved residue(s) required for the propagation of feature annotation.</text>
</comment>
<dbReference type="RefSeq" id="WP_013950852.1">
    <property type="nucleotide sequence ID" value="NC_015722.1"/>
</dbReference>
<dbReference type="GO" id="GO:0010181">
    <property type="term" value="F:FMN binding"/>
    <property type="evidence" value="ECO:0007669"/>
    <property type="project" value="UniProtKB-UniRule"/>
</dbReference>
<keyword evidence="1 3" id="KW-0210">Decarboxylase</keyword>
<comment type="catalytic activity">
    <reaction evidence="3 4">
        <text>(R)-4'-phosphopantothenate + L-cysteine + CTP = N-[(R)-4-phosphopantothenoyl]-L-cysteine + CMP + diphosphate + H(+)</text>
        <dbReference type="Rhea" id="RHEA:19397"/>
        <dbReference type="ChEBI" id="CHEBI:10986"/>
        <dbReference type="ChEBI" id="CHEBI:15378"/>
        <dbReference type="ChEBI" id="CHEBI:33019"/>
        <dbReference type="ChEBI" id="CHEBI:35235"/>
        <dbReference type="ChEBI" id="CHEBI:37563"/>
        <dbReference type="ChEBI" id="CHEBI:59458"/>
        <dbReference type="ChEBI" id="CHEBI:60377"/>
        <dbReference type="EC" id="6.3.2.5"/>
    </reaction>
</comment>
<dbReference type="NCBIfam" id="TIGR00521">
    <property type="entry name" value="coaBC_dfp"/>
    <property type="match status" value="1"/>
</dbReference>
<comment type="function">
    <text evidence="4">Catalyzes two steps in the biosynthesis of coenzyme A. In the first step cysteine is conjugated to 4'-phosphopantothenate to form 4-phosphopantothenoylcysteine, in the latter compound is decarboxylated to form 4'-phosphopantotheine.</text>
</comment>
<name>F7XVD8_MIDMI</name>
<organism evidence="7 8">
    <name type="scientific">Midichloria mitochondrii (strain IricVA)</name>
    <dbReference type="NCBI Taxonomy" id="696127"/>
    <lineage>
        <taxon>Bacteria</taxon>
        <taxon>Pseudomonadati</taxon>
        <taxon>Pseudomonadota</taxon>
        <taxon>Alphaproteobacteria</taxon>
        <taxon>Rickettsiales</taxon>
        <taxon>Candidatus Midichloriaceae</taxon>
        <taxon>Candidatus Midichloria</taxon>
    </lineage>
</organism>
<keyword evidence="3 4" id="KW-0436">Ligase</keyword>
<protein>
    <recommendedName>
        <fullName evidence="3">Coenzyme A biosynthesis bifunctional protein CoaBC</fullName>
    </recommendedName>
    <alternativeName>
        <fullName evidence="3">DNA/pantothenate metabolism flavoprotein</fullName>
    </alternativeName>
    <alternativeName>
        <fullName evidence="3">Phosphopantothenoylcysteine synthetase/decarboxylase</fullName>
        <shortName evidence="3">PPCS-PPCDC</shortName>
    </alternativeName>
    <domain>
        <recommendedName>
            <fullName evidence="3">Phosphopantothenoylcysteine decarboxylase</fullName>
            <shortName evidence="3">PPC decarboxylase</shortName>
            <shortName evidence="3">PPC-DC</shortName>
            <ecNumber evidence="3">4.1.1.36</ecNumber>
        </recommendedName>
        <alternativeName>
            <fullName evidence="3">CoaC</fullName>
        </alternativeName>
    </domain>
    <domain>
        <recommendedName>
            <fullName evidence="3">Phosphopantothenate--cysteine ligase</fullName>
            <ecNumber evidence="3">6.3.2.5</ecNumber>
        </recommendedName>
        <alternativeName>
            <fullName evidence="3">CoaB</fullName>
        </alternativeName>
        <alternativeName>
            <fullName evidence="3">Phosphopantothenoylcysteine synthetase</fullName>
            <shortName evidence="3">PPC synthetase</shortName>
            <shortName evidence="3">PPC-S</shortName>
        </alternativeName>
    </domain>
</protein>
<dbReference type="GO" id="GO:0004633">
    <property type="term" value="F:phosphopantothenoylcysteine decarboxylase activity"/>
    <property type="evidence" value="ECO:0007669"/>
    <property type="project" value="UniProtKB-UniRule"/>
</dbReference>
<keyword evidence="8" id="KW-1185">Reference proteome</keyword>
<dbReference type="SUPFAM" id="SSF102645">
    <property type="entry name" value="CoaB-like"/>
    <property type="match status" value="1"/>
</dbReference>
<evidence type="ECO:0000256" key="2">
    <source>
        <dbReference type="ARBA" id="ARBA00023239"/>
    </source>
</evidence>
<keyword evidence="3" id="KW-0460">Magnesium</keyword>
<dbReference type="Gene3D" id="3.40.50.10300">
    <property type="entry name" value="CoaB-like"/>
    <property type="match status" value="1"/>
</dbReference>
<dbReference type="InterPro" id="IPR036551">
    <property type="entry name" value="Flavin_trans-like"/>
</dbReference>
<comment type="similarity">
    <text evidence="3 4">In the N-terminal section; belongs to the HFCD (homo-oligomeric flavin containing Cys decarboxylase) superfamily.</text>
</comment>
<comment type="function">
    <text evidence="3">Catalyzes two sequential steps in the biosynthesis of coenzyme A. In the first step cysteine is conjugated to 4'-phosphopantothenate to form 4-phosphopantothenoylcysteine. In the second step the latter compound is decarboxylated to form 4'-phosphopantotheine.</text>
</comment>
<comment type="cofactor">
    <cofactor evidence="3">
        <name>FMN</name>
        <dbReference type="ChEBI" id="CHEBI:58210"/>
    </cofactor>
    <text evidence="3">Binds 1 FMN per subunit.</text>
</comment>
<proteinExistence type="inferred from homology"/>